<dbReference type="InterPro" id="IPR029063">
    <property type="entry name" value="SAM-dependent_MTases_sf"/>
</dbReference>
<evidence type="ECO:0000313" key="3">
    <source>
        <dbReference type="Proteomes" id="UP000294558"/>
    </source>
</evidence>
<feature type="domain" description="Methyltransferase type 11" evidence="1">
    <location>
        <begin position="31"/>
        <end position="126"/>
    </location>
</feature>
<gene>
    <name evidence="2" type="ORF">BDK89_4245</name>
</gene>
<dbReference type="CDD" id="cd02440">
    <property type="entry name" value="AdoMet_MTases"/>
    <property type="match status" value="1"/>
</dbReference>
<dbReference type="Gene3D" id="3.40.50.150">
    <property type="entry name" value="Vaccinia Virus protein VP39"/>
    <property type="match status" value="1"/>
</dbReference>
<reference evidence="2 3" key="1">
    <citation type="submission" date="2019-03" db="EMBL/GenBank/DDBJ databases">
        <title>Sequencing the genomes of 1000 actinobacteria strains.</title>
        <authorList>
            <person name="Klenk H.-P."/>
        </authorList>
    </citation>
    <scope>NUCLEOTIDE SEQUENCE [LARGE SCALE GENOMIC DNA]</scope>
    <source>
        <strain evidence="2 3">DSM 18936</strain>
    </source>
</reference>
<dbReference type="GO" id="GO:0008757">
    <property type="term" value="F:S-adenosylmethionine-dependent methyltransferase activity"/>
    <property type="evidence" value="ECO:0007669"/>
    <property type="project" value="InterPro"/>
</dbReference>
<proteinExistence type="predicted"/>
<accession>A0A4R7I4K6</accession>
<name>A0A4R7I4K6_9ACTN</name>
<keyword evidence="3" id="KW-1185">Reference proteome</keyword>
<dbReference type="RefSeq" id="WP_166657754.1">
    <property type="nucleotide sequence ID" value="NZ_SOAU01000001.1"/>
</dbReference>
<dbReference type="SUPFAM" id="SSF53335">
    <property type="entry name" value="S-adenosyl-L-methionine-dependent methyltransferases"/>
    <property type="match status" value="1"/>
</dbReference>
<keyword evidence="2" id="KW-0489">Methyltransferase</keyword>
<keyword evidence="2" id="KW-0808">Transferase</keyword>
<dbReference type="AlphaFoldDB" id="A0A4R7I4K6"/>
<dbReference type="GO" id="GO:0032259">
    <property type="term" value="P:methylation"/>
    <property type="evidence" value="ECO:0007669"/>
    <property type="project" value="UniProtKB-KW"/>
</dbReference>
<dbReference type="InterPro" id="IPR013216">
    <property type="entry name" value="Methyltransf_11"/>
</dbReference>
<dbReference type="Proteomes" id="UP000294558">
    <property type="component" value="Unassembled WGS sequence"/>
</dbReference>
<sequence>MTTSVIRFGRDIPTDAELRVCGDIGDGKRALELGVSREQNALAFASCGARSIAVDPDESKIEALRSAAAEAEVTVQGITTELADLGAISSASLDLVVANHSLLDVDDLGRLLRQVHRVMRSGKPFVIAVPHPFARVYTTDEMGSKVHPYGTVGRTIGDWFIHLARSNFRVDQILELGVSEISPVPTTLILRAVKEGD</sequence>
<comment type="caution">
    <text evidence="2">The sequence shown here is derived from an EMBL/GenBank/DDBJ whole genome shotgun (WGS) entry which is preliminary data.</text>
</comment>
<evidence type="ECO:0000313" key="2">
    <source>
        <dbReference type="EMBL" id="TDT18617.1"/>
    </source>
</evidence>
<protein>
    <submittedName>
        <fullName evidence="2">Methyltransferase family protein</fullName>
    </submittedName>
</protein>
<evidence type="ECO:0000259" key="1">
    <source>
        <dbReference type="Pfam" id="PF08241"/>
    </source>
</evidence>
<dbReference type="EMBL" id="SOAU01000001">
    <property type="protein sequence ID" value="TDT18617.1"/>
    <property type="molecule type" value="Genomic_DNA"/>
</dbReference>
<organism evidence="2 3">
    <name type="scientific">Ilumatobacter fluminis</name>
    <dbReference type="NCBI Taxonomy" id="467091"/>
    <lineage>
        <taxon>Bacteria</taxon>
        <taxon>Bacillati</taxon>
        <taxon>Actinomycetota</taxon>
        <taxon>Acidimicrobiia</taxon>
        <taxon>Acidimicrobiales</taxon>
        <taxon>Ilumatobacteraceae</taxon>
        <taxon>Ilumatobacter</taxon>
    </lineage>
</organism>
<dbReference type="Pfam" id="PF08241">
    <property type="entry name" value="Methyltransf_11"/>
    <property type="match status" value="1"/>
</dbReference>